<dbReference type="GO" id="GO:0015386">
    <property type="term" value="F:potassium:proton antiporter activity"/>
    <property type="evidence" value="ECO:0007669"/>
    <property type="project" value="TreeGrafter"/>
</dbReference>
<feature type="transmembrane region" description="Helical" evidence="10">
    <location>
        <begin position="108"/>
        <end position="129"/>
    </location>
</feature>
<keyword evidence="6" id="KW-0915">Sodium</keyword>
<evidence type="ECO:0000259" key="11">
    <source>
        <dbReference type="Pfam" id="PF00999"/>
    </source>
</evidence>
<feature type="transmembrane region" description="Helical" evidence="10">
    <location>
        <begin position="21"/>
        <end position="43"/>
    </location>
</feature>
<evidence type="ECO:0000256" key="8">
    <source>
        <dbReference type="ARBA" id="ARBA00023136"/>
    </source>
</evidence>
<evidence type="ECO:0000256" key="10">
    <source>
        <dbReference type="SAM" id="Phobius"/>
    </source>
</evidence>
<dbReference type="AlphaFoldDB" id="A0A815D4K7"/>
<gene>
    <name evidence="12" type="ORF">PYM288_LOCUS29414</name>
</gene>
<organism evidence="12 13">
    <name type="scientific">Rotaria sordida</name>
    <dbReference type="NCBI Taxonomy" id="392033"/>
    <lineage>
        <taxon>Eukaryota</taxon>
        <taxon>Metazoa</taxon>
        <taxon>Spiralia</taxon>
        <taxon>Gnathifera</taxon>
        <taxon>Rotifera</taxon>
        <taxon>Eurotatoria</taxon>
        <taxon>Bdelloidea</taxon>
        <taxon>Philodinida</taxon>
        <taxon>Philodinidae</taxon>
        <taxon>Rotaria</taxon>
    </lineage>
</organism>
<evidence type="ECO:0000256" key="1">
    <source>
        <dbReference type="ARBA" id="ARBA00004651"/>
    </source>
</evidence>
<protein>
    <recommendedName>
        <fullName evidence="11">Cation/H+ exchanger transmembrane domain-containing protein</fullName>
    </recommendedName>
</protein>
<dbReference type="EMBL" id="CAJNOH010002405">
    <property type="protein sequence ID" value="CAF1291440.1"/>
    <property type="molecule type" value="Genomic_DNA"/>
</dbReference>
<keyword evidence="3" id="KW-1003">Cell membrane</keyword>
<evidence type="ECO:0000256" key="7">
    <source>
        <dbReference type="ARBA" id="ARBA00023065"/>
    </source>
</evidence>
<evidence type="ECO:0000256" key="6">
    <source>
        <dbReference type="ARBA" id="ARBA00023053"/>
    </source>
</evidence>
<evidence type="ECO:0000256" key="5">
    <source>
        <dbReference type="ARBA" id="ARBA00022989"/>
    </source>
</evidence>
<evidence type="ECO:0000256" key="9">
    <source>
        <dbReference type="ARBA" id="ARBA00023201"/>
    </source>
</evidence>
<dbReference type="InterPro" id="IPR006153">
    <property type="entry name" value="Cation/H_exchanger_TM"/>
</dbReference>
<dbReference type="GO" id="GO:0051453">
    <property type="term" value="P:regulation of intracellular pH"/>
    <property type="evidence" value="ECO:0007669"/>
    <property type="project" value="TreeGrafter"/>
</dbReference>
<keyword evidence="5 10" id="KW-1133">Transmembrane helix</keyword>
<evidence type="ECO:0000313" key="13">
    <source>
        <dbReference type="Proteomes" id="UP000663854"/>
    </source>
</evidence>
<sequence>MIFRDIIIGRSDSVKKIVLDIVKFTIGGPAFGFACGILAVIVLNLVNNELEVEIISTFGLSYLIFYVADVELGVSAVLALVVMGLFMAKHKYCISSHVQLPMVNTWRIVIDFANILIFMITGIILAQTLVGTKVTIVALDFAFSIILYIALHVGRLLSVIILYPFINWSGVRLSWKEYTILTWSGLRGKKLVEEMDSQRRSNIYRQLTITPDSPSSPSSYFSPKTTITDVELKEILTIYENNYVPINIVPSQQNTSHQDVVLPMIENLSHDSTQNENFRNELTIRFLTALSVDYEKQWYLGMIRRRTLYILIKSVEKAKHQHSLKLHWKLIVEHFRFSKWLLNLMRFDYINWINEQFHKLLFDNIFRTIELTLAFHSARTRVDNIRIQFPELANIDERIWHEILQETHLYHLTAIYMLLDLQQSYEVCWRIHMTKRCAQMLLKYESKAITEIYETGILGETEYSYILGLIENKLFDLEFYRVRMPKGETKVIKNAFDLLLLFRSLPNNEKAHWQAIMKAKHRWFQP</sequence>
<feature type="domain" description="Cation/H+ exchanger transmembrane" evidence="11">
    <location>
        <begin position="6"/>
        <end position="188"/>
    </location>
</feature>
<evidence type="ECO:0000256" key="3">
    <source>
        <dbReference type="ARBA" id="ARBA00022475"/>
    </source>
</evidence>
<dbReference type="PANTHER" id="PTHR10110">
    <property type="entry name" value="SODIUM/HYDROGEN EXCHANGER"/>
    <property type="match status" value="1"/>
</dbReference>
<dbReference type="InterPro" id="IPR018422">
    <property type="entry name" value="Cation/H_exchanger_CPA1"/>
</dbReference>
<dbReference type="Proteomes" id="UP000663854">
    <property type="component" value="Unassembled WGS sequence"/>
</dbReference>
<evidence type="ECO:0000313" key="12">
    <source>
        <dbReference type="EMBL" id="CAF1291440.1"/>
    </source>
</evidence>
<keyword evidence="9" id="KW-0739">Sodium transport</keyword>
<name>A0A815D4K7_9BILA</name>
<dbReference type="GO" id="GO:0015385">
    <property type="term" value="F:sodium:proton antiporter activity"/>
    <property type="evidence" value="ECO:0007669"/>
    <property type="project" value="InterPro"/>
</dbReference>
<dbReference type="PANTHER" id="PTHR10110:SF86">
    <property type="entry name" value="SODIUM_HYDROGEN EXCHANGER 7"/>
    <property type="match status" value="1"/>
</dbReference>
<accession>A0A815D4K7</accession>
<proteinExistence type="predicted"/>
<keyword evidence="4 10" id="KW-0812">Transmembrane</keyword>
<feature type="transmembrane region" description="Helical" evidence="10">
    <location>
        <begin position="63"/>
        <end position="87"/>
    </location>
</feature>
<dbReference type="GO" id="GO:0005886">
    <property type="term" value="C:plasma membrane"/>
    <property type="evidence" value="ECO:0007669"/>
    <property type="project" value="UniProtKB-SubCell"/>
</dbReference>
<feature type="transmembrane region" description="Helical" evidence="10">
    <location>
        <begin position="141"/>
        <end position="166"/>
    </location>
</feature>
<feature type="non-terminal residue" evidence="12">
    <location>
        <position position="1"/>
    </location>
</feature>
<comment type="caution">
    <text evidence="12">The sequence shown here is derived from an EMBL/GenBank/DDBJ whole genome shotgun (WGS) entry which is preliminary data.</text>
</comment>
<reference evidence="12" key="1">
    <citation type="submission" date="2021-02" db="EMBL/GenBank/DDBJ databases">
        <authorList>
            <person name="Nowell W R."/>
        </authorList>
    </citation>
    <scope>NUCLEOTIDE SEQUENCE</scope>
</reference>
<dbReference type="GO" id="GO:0098719">
    <property type="term" value="P:sodium ion import across plasma membrane"/>
    <property type="evidence" value="ECO:0007669"/>
    <property type="project" value="TreeGrafter"/>
</dbReference>
<dbReference type="PROSITE" id="PS51257">
    <property type="entry name" value="PROKAR_LIPOPROTEIN"/>
    <property type="match status" value="1"/>
</dbReference>
<keyword evidence="8 10" id="KW-0472">Membrane</keyword>
<evidence type="ECO:0000256" key="2">
    <source>
        <dbReference type="ARBA" id="ARBA00022448"/>
    </source>
</evidence>
<dbReference type="Pfam" id="PF00999">
    <property type="entry name" value="Na_H_Exchanger"/>
    <property type="match status" value="1"/>
</dbReference>
<evidence type="ECO:0000256" key="4">
    <source>
        <dbReference type="ARBA" id="ARBA00022692"/>
    </source>
</evidence>
<keyword evidence="7" id="KW-0406">Ion transport</keyword>
<keyword evidence="2" id="KW-0813">Transport</keyword>
<comment type="subcellular location">
    <subcellularLocation>
        <location evidence="1">Cell membrane</location>
        <topology evidence="1">Multi-pass membrane protein</topology>
    </subcellularLocation>
</comment>